<accession>A0A3S4I5U0</accession>
<reference evidence="1 2" key="1">
    <citation type="submission" date="2018-12" db="EMBL/GenBank/DDBJ databases">
        <authorList>
            <consortium name="Pathogen Informatics"/>
        </authorList>
    </citation>
    <scope>NUCLEOTIDE SEQUENCE [LARGE SCALE GENOMIC DNA]</scope>
    <source>
        <strain evidence="1 2">NCTC9695</strain>
    </source>
</reference>
<organism evidence="1 2">
    <name type="scientific">Chromobacterium violaceum</name>
    <dbReference type="NCBI Taxonomy" id="536"/>
    <lineage>
        <taxon>Bacteria</taxon>
        <taxon>Pseudomonadati</taxon>
        <taxon>Pseudomonadota</taxon>
        <taxon>Betaproteobacteria</taxon>
        <taxon>Neisseriales</taxon>
        <taxon>Chromobacteriaceae</taxon>
        <taxon>Chromobacterium</taxon>
    </lineage>
</organism>
<evidence type="ECO:0000313" key="1">
    <source>
        <dbReference type="EMBL" id="VEB41804.1"/>
    </source>
</evidence>
<dbReference type="EMBL" id="LR134182">
    <property type="protein sequence ID" value="VEB41804.1"/>
    <property type="molecule type" value="Genomic_DNA"/>
</dbReference>
<proteinExistence type="predicted"/>
<name>A0A3S4I5U0_CHRVL</name>
<sequence>MGAALLLLVTLALLAVDLSTSYRQLETEAGRQASGLSQLLAERLSSAYTRPD</sequence>
<gene>
    <name evidence="1" type="ORF">NCTC9695_02244</name>
</gene>
<dbReference type="AlphaFoldDB" id="A0A3S4I5U0"/>
<protein>
    <submittedName>
        <fullName evidence="1">Uncharacterized protein</fullName>
    </submittedName>
</protein>
<dbReference type="Proteomes" id="UP000275777">
    <property type="component" value="Chromosome"/>
</dbReference>
<evidence type="ECO:0000313" key="2">
    <source>
        <dbReference type="Proteomes" id="UP000275777"/>
    </source>
</evidence>